<dbReference type="InterPro" id="IPR011009">
    <property type="entry name" value="Kinase-like_dom_sf"/>
</dbReference>
<evidence type="ECO:0000256" key="11">
    <source>
        <dbReference type="ARBA" id="ARBA00023136"/>
    </source>
</evidence>
<dbReference type="GO" id="GO:0030424">
    <property type="term" value="C:axon"/>
    <property type="evidence" value="ECO:0007669"/>
    <property type="project" value="TreeGrafter"/>
</dbReference>
<feature type="non-terminal residue" evidence="23">
    <location>
        <position position="1"/>
    </location>
</feature>
<evidence type="ECO:0000256" key="2">
    <source>
        <dbReference type="ARBA" id="ARBA00022553"/>
    </source>
</evidence>
<evidence type="ECO:0000256" key="15">
    <source>
        <dbReference type="ARBA" id="ARBA00023180"/>
    </source>
</evidence>
<name>A0A643C218_BALPH</name>
<dbReference type="FunFam" id="3.30.200.20:FF:000026">
    <property type="entry name" value="Tyrosine-protein kinase receptor"/>
    <property type="match status" value="1"/>
</dbReference>
<dbReference type="Gene3D" id="3.30.200.20">
    <property type="entry name" value="Phosphorylase Kinase, domain 1"/>
    <property type="match status" value="1"/>
</dbReference>
<keyword evidence="6" id="KW-0677">Repeat</keyword>
<dbReference type="FunFam" id="2.60.40.10:FF:000108">
    <property type="entry name" value="Tyrosine-protein kinase receptor"/>
    <property type="match status" value="1"/>
</dbReference>
<dbReference type="Gene3D" id="1.10.510.10">
    <property type="entry name" value="Transferase(Phosphotransferase) domain 1"/>
    <property type="match status" value="1"/>
</dbReference>
<evidence type="ECO:0000256" key="9">
    <source>
        <dbReference type="ARBA" id="ARBA00022840"/>
    </source>
</evidence>
<evidence type="ECO:0000256" key="20">
    <source>
        <dbReference type="SAM" id="Phobius"/>
    </source>
</evidence>
<evidence type="ECO:0000256" key="17">
    <source>
        <dbReference type="PROSITE-ProRule" id="PRU10141"/>
    </source>
</evidence>
<dbReference type="InterPro" id="IPR000719">
    <property type="entry name" value="Prot_kinase_dom"/>
</dbReference>
<keyword evidence="24" id="KW-1185">Reference proteome</keyword>
<evidence type="ECO:0000256" key="1">
    <source>
        <dbReference type="ARBA" id="ARBA00004479"/>
    </source>
</evidence>
<dbReference type="InterPro" id="IPR013783">
    <property type="entry name" value="Ig-like_fold"/>
</dbReference>
<keyword evidence="3" id="KW-0808">Transferase</keyword>
<dbReference type="GO" id="GO:0005899">
    <property type="term" value="C:insulin receptor complex"/>
    <property type="evidence" value="ECO:0007669"/>
    <property type="project" value="TreeGrafter"/>
</dbReference>
<feature type="region of interest" description="Disordered" evidence="19">
    <location>
        <begin position="1289"/>
        <end position="1319"/>
    </location>
</feature>
<evidence type="ECO:0000259" key="22">
    <source>
        <dbReference type="PROSITE" id="PS50853"/>
    </source>
</evidence>
<protein>
    <recommendedName>
        <fullName evidence="18">Tyrosine-protein kinase receptor</fullName>
        <ecNumber evidence="18">2.7.10.1</ecNumber>
    </recommendedName>
</protein>
<evidence type="ECO:0000313" key="23">
    <source>
        <dbReference type="EMBL" id="KAB0394309.1"/>
    </source>
</evidence>
<dbReference type="Gene3D" id="3.80.20.20">
    <property type="entry name" value="Receptor L-domain"/>
    <property type="match status" value="3"/>
</dbReference>
<keyword evidence="9 17" id="KW-0067">ATP-binding</keyword>
<comment type="caution">
    <text evidence="23">The sequence shown here is derived from an EMBL/GenBank/DDBJ whole genome shotgun (WGS) entry which is preliminary data.</text>
</comment>
<reference evidence="23 24" key="1">
    <citation type="journal article" date="2019" name="PLoS ONE">
        <title>Genomic analyses reveal an absence of contemporary introgressive admixture between fin whales and blue whales, despite known hybrids.</title>
        <authorList>
            <person name="Westbury M.V."/>
            <person name="Petersen B."/>
            <person name="Lorenzen E.D."/>
        </authorList>
    </citation>
    <scope>NUCLEOTIDE SEQUENCE [LARGE SCALE GENOMIC DNA]</scope>
    <source>
        <strain evidence="23">FinWhale-01</strain>
    </source>
</reference>
<feature type="domain" description="Fibronectin type-III" evidence="22">
    <location>
        <begin position="688"/>
        <end position="782"/>
    </location>
</feature>
<dbReference type="PROSITE" id="PS50011">
    <property type="entry name" value="PROTEIN_KINASE_DOM"/>
    <property type="match status" value="1"/>
</dbReference>
<keyword evidence="11 20" id="KW-0472">Membrane</keyword>
<dbReference type="PROSITE" id="PS50853">
    <property type="entry name" value="FN3"/>
    <property type="match status" value="2"/>
</dbReference>
<dbReference type="InterPro" id="IPR050122">
    <property type="entry name" value="RTK"/>
</dbReference>
<dbReference type="InterPro" id="IPR001245">
    <property type="entry name" value="Ser-Thr/Tyr_kinase_cat_dom"/>
</dbReference>
<evidence type="ECO:0000256" key="8">
    <source>
        <dbReference type="ARBA" id="ARBA00022777"/>
    </source>
</evidence>
<comment type="subcellular location">
    <subcellularLocation>
        <location evidence="1">Membrane</location>
        <topology evidence="1">Single-pass type I membrane protein</topology>
    </subcellularLocation>
</comment>
<sequence length="1319" mass="145662">GEALDGFPGERLQSIEGQIPAGVETEQTDPGLRKVGCKGPQAPSPLAVEMEKGSWATETRSEMEGIWRHETETTLHDGAGEGPVQLLDLARQGVPEKSAALQQHGLSGPSLPWSHLEKSQDWAQGRTRTMAVPSLWPWVACLLVILLSLGFSLDTREVCPSLDIRSEVAELRRLENCSVVEGHLQILLMFTATGEDFRGLSFPRLTQVTDYLLLFRVYGLESLRDLFPNLAVIRGARLFLGYALVIFEMPHLRDVGLPALGAVLSGAVRVEKNQELCHLSTIDWGLLQPSPGANHIVGNKLGEECADVCPGVLGATGEPCARTTFSGHTDYRCWTSSHCQRVCPCPRGLACTVRGECCHTECLGGCSRPEDPHACVACRHLYFQGACHRACPPGTYQHESWRCVTAEHCASLRSVPGRASTFGIHQGSCLAQCPPGFTRNDSSIFCHKCEGLCPKECKVGTKTIDSVQAAQDLVGCTHVEGSLILNLRQGCYPFGKNPNYTLYVLDNQNLQQLGSWVAAGLTIPVGKIYFAFNPRLCLEHIYRLEEVTGTKGRQNKAEINPRTNGDRAACEAQYPNPWHPGKRRGMLETGVGAELPLISRDGVFSPFQNATEHVGPDACGAQSWNLLDVELPLSRTQEPGVTLTPLKPWTQYAVFVRAITLTTAEDSPHQGAQSPIIYLRTLPAAPTVPQDVISTSNSSSHLLVRWKPPTQRNGNITYYLVLWQRLAEDSDLYLNDYCHRGLRLPTSNNDPRFDREDGELEADREPGCCPCQHPPPGQVLPPLEAQEASFQKNSDFEIQEDKVPRERAVLRGLRHFTEYRIDIHACNHAAHTADGIPGKVAWEAASKSSVLLRWLEPPDPNGLILKYEIKYRRLGEEATVLCVSRLRYAKFGGVHLALLPPGNYSARVRATSLAGNGSWTDGVAFYIPGPEEEDSGGLHVLLTVTPVGLMLLIILAALGFFYSRKRNSTLYTSVNPEYFSASHMYIPDEWEVPREQISIIRELGQGSFGMVYEGLAQGLEVGEELTPVALKTVNELASPRERIEFLKEASVMKAFKCHHVVRLLGVVSQGQPTLVIMELMTRGDLKSHLRSLRPEAENNPGLPRPALGDMIQMAGEIADGMAYLAANKFVHRDLAARNCMVSQDFTVKIGDFGMTRDVYETDYYRKGGKGLLPVRWMAPESLKDGIFTTHSDVWSFGVVLWEIVTLAEQPYQGLSNEQVLKFVMDGGVLEELESCPVQLQELMHRCWQQNPRLRPTFTHILDSIQEELRPSFRLLSFYYSPECRGARASLLPTDAEPDSPPTPKGASSDFSPQNGGPGH</sequence>
<feature type="binding site" evidence="17">
    <location>
        <position position="1031"/>
    </location>
    <ligand>
        <name>ATP</name>
        <dbReference type="ChEBI" id="CHEBI:30616"/>
    </ligand>
</feature>
<evidence type="ECO:0000256" key="6">
    <source>
        <dbReference type="ARBA" id="ARBA00022737"/>
    </source>
</evidence>
<dbReference type="Gene3D" id="2.60.40.10">
    <property type="entry name" value="Immunoglobulins"/>
    <property type="match status" value="3"/>
</dbReference>
<dbReference type="SUPFAM" id="SSF49265">
    <property type="entry name" value="Fibronectin type III"/>
    <property type="match status" value="2"/>
</dbReference>
<dbReference type="OrthoDB" id="5809444at2759"/>
<dbReference type="InterPro" id="IPR009030">
    <property type="entry name" value="Growth_fac_rcpt_cys_sf"/>
</dbReference>
<dbReference type="InterPro" id="IPR003961">
    <property type="entry name" value="FN3_dom"/>
</dbReference>
<dbReference type="FunFam" id="3.80.20.20:FF:000002">
    <property type="entry name" value="Tyrosine-protein kinase receptor"/>
    <property type="match status" value="1"/>
</dbReference>
<evidence type="ECO:0000256" key="14">
    <source>
        <dbReference type="ARBA" id="ARBA00023170"/>
    </source>
</evidence>
<dbReference type="InterPro" id="IPR036941">
    <property type="entry name" value="Rcpt_L-dom_sf"/>
</dbReference>
<keyword evidence="8" id="KW-0418">Kinase</keyword>
<dbReference type="Gene3D" id="2.10.220.10">
    <property type="entry name" value="Hormone Receptor, Insulin-like Growth Factor Receptor 1, Chain A, domain 2"/>
    <property type="match status" value="1"/>
</dbReference>
<dbReference type="Pfam" id="PF01030">
    <property type="entry name" value="Recep_L_domain"/>
    <property type="match status" value="2"/>
</dbReference>
<dbReference type="FunFam" id="1.10.510.10:FF:000050">
    <property type="entry name" value="Tyrosine-protein kinase receptor"/>
    <property type="match status" value="1"/>
</dbReference>
<evidence type="ECO:0000313" key="24">
    <source>
        <dbReference type="Proteomes" id="UP000437017"/>
    </source>
</evidence>
<evidence type="ECO:0000256" key="3">
    <source>
        <dbReference type="ARBA" id="ARBA00022679"/>
    </source>
</evidence>
<dbReference type="SMART" id="SM00261">
    <property type="entry name" value="FU"/>
    <property type="match status" value="1"/>
</dbReference>
<keyword evidence="12" id="KW-0829">Tyrosine-protein kinase</keyword>
<dbReference type="InterPro" id="IPR000494">
    <property type="entry name" value="Rcpt_L-dom"/>
</dbReference>
<dbReference type="FunFam" id="2.10.220.10:FF:000014">
    <property type="entry name" value="Tyrosine-protein kinase receptor"/>
    <property type="match status" value="1"/>
</dbReference>
<dbReference type="EC" id="2.7.10.1" evidence="18"/>
<dbReference type="CDD" id="cd00063">
    <property type="entry name" value="FN3"/>
    <property type="match status" value="2"/>
</dbReference>
<evidence type="ECO:0000256" key="7">
    <source>
        <dbReference type="ARBA" id="ARBA00022741"/>
    </source>
</evidence>
<keyword evidence="5" id="KW-0732">Signal</keyword>
<keyword evidence="15" id="KW-0325">Glycoprotein</keyword>
<evidence type="ECO:0000256" key="19">
    <source>
        <dbReference type="SAM" id="MobiDB-lite"/>
    </source>
</evidence>
<dbReference type="InterPro" id="IPR008266">
    <property type="entry name" value="Tyr_kinase_AS"/>
</dbReference>
<dbReference type="PANTHER" id="PTHR24416">
    <property type="entry name" value="TYROSINE-PROTEIN KINASE RECEPTOR"/>
    <property type="match status" value="1"/>
</dbReference>
<dbReference type="InterPro" id="IPR006212">
    <property type="entry name" value="Furin_repeat"/>
</dbReference>
<dbReference type="SMART" id="SM00060">
    <property type="entry name" value="FN3"/>
    <property type="match status" value="2"/>
</dbReference>
<dbReference type="InterPro" id="IPR006211">
    <property type="entry name" value="Furin-like_Cys-rich_dom"/>
</dbReference>
<dbReference type="GO" id="GO:0005009">
    <property type="term" value="F:insulin receptor activity"/>
    <property type="evidence" value="ECO:0007669"/>
    <property type="project" value="TreeGrafter"/>
</dbReference>
<evidence type="ECO:0000256" key="16">
    <source>
        <dbReference type="ARBA" id="ARBA00051243"/>
    </source>
</evidence>
<gene>
    <name evidence="23" type="ORF">E2I00_000119</name>
</gene>
<keyword evidence="7 17" id="KW-0547">Nucleotide-binding</keyword>
<dbReference type="SUPFAM" id="SSF57184">
    <property type="entry name" value="Growth factor receptor domain"/>
    <property type="match status" value="1"/>
</dbReference>
<dbReference type="InterPro" id="IPR017441">
    <property type="entry name" value="Protein_kinase_ATP_BS"/>
</dbReference>
<evidence type="ECO:0000256" key="5">
    <source>
        <dbReference type="ARBA" id="ARBA00022729"/>
    </source>
</evidence>
<evidence type="ECO:0000256" key="18">
    <source>
        <dbReference type="RuleBase" id="RU000312"/>
    </source>
</evidence>
<dbReference type="InterPro" id="IPR002011">
    <property type="entry name" value="Tyr_kinase_rcpt_2_CS"/>
</dbReference>
<comment type="similarity">
    <text evidence="18">Belongs to the protein kinase superfamily. Tyr protein kinase family. Insulin receptor subfamily.</text>
</comment>
<keyword evidence="4 18" id="KW-0812">Transmembrane</keyword>
<dbReference type="EMBL" id="SGJD01002837">
    <property type="protein sequence ID" value="KAB0394309.1"/>
    <property type="molecule type" value="Genomic_DNA"/>
</dbReference>
<dbReference type="SUPFAM" id="SSF56112">
    <property type="entry name" value="Protein kinase-like (PK-like)"/>
    <property type="match status" value="1"/>
</dbReference>
<dbReference type="PRINTS" id="PR00109">
    <property type="entry name" value="TYRKINASE"/>
</dbReference>
<dbReference type="GO" id="GO:0005524">
    <property type="term" value="F:ATP binding"/>
    <property type="evidence" value="ECO:0007669"/>
    <property type="project" value="UniProtKB-UniRule"/>
</dbReference>
<feature type="compositionally biased region" description="Polar residues" evidence="19">
    <location>
        <begin position="1308"/>
        <end position="1319"/>
    </location>
</feature>
<accession>A0A643C218</accession>
<keyword evidence="13" id="KW-1015">Disulfide bond</keyword>
<dbReference type="SMART" id="SM00219">
    <property type="entry name" value="TyrKc"/>
    <property type="match status" value="1"/>
</dbReference>
<dbReference type="InterPro" id="IPR036116">
    <property type="entry name" value="FN3_sf"/>
</dbReference>
<dbReference type="Pfam" id="PF07714">
    <property type="entry name" value="PK_Tyr_Ser-Thr"/>
    <property type="match status" value="1"/>
</dbReference>
<dbReference type="InterPro" id="IPR020635">
    <property type="entry name" value="Tyr_kinase_cat_dom"/>
</dbReference>
<organism evidence="23 24">
    <name type="scientific">Balaenoptera physalus</name>
    <name type="common">Fin whale</name>
    <name type="synonym">Balaena physalus</name>
    <dbReference type="NCBI Taxonomy" id="9770"/>
    <lineage>
        <taxon>Eukaryota</taxon>
        <taxon>Metazoa</taxon>
        <taxon>Chordata</taxon>
        <taxon>Craniata</taxon>
        <taxon>Vertebrata</taxon>
        <taxon>Euteleostomi</taxon>
        <taxon>Mammalia</taxon>
        <taxon>Eutheria</taxon>
        <taxon>Laurasiatheria</taxon>
        <taxon>Artiodactyla</taxon>
        <taxon>Whippomorpha</taxon>
        <taxon>Cetacea</taxon>
        <taxon>Mysticeti</taxon>
        <taxon>Balaenopteridae</taxon>
        <taxon>Balaenoptera</taxon>
    </lineage>
</organism>
<evidence type="ECO:0000256" key="12">
    <source>
        <dbReference type="ARBA" id="ARBA00023137"/>
    </source>
</evidence>
<comment type="catalytic activity">
    <reaction evidence="16 18">
        <text>L-tyrosyl-[protein] + ATP = O-phospho-L-tyrosyl-[protein] + ADP + H(+)</text>
        <dbReference type="Rhea" id="RHEA:10596"/>
        <dbReference type="Rhea" id="RHEA-COMP:10136"/>
        <dbReference type="Rhea" id="RHEA-COMP:20101"/>
        <dbReference type="ChEBI" id="CHEBI:15378"/>
        <dbReference type="ChEBI" id="CHEBI:30616"/>
        <dbReference type="ChEBI" id="CHEBI:46858"/>
        <dbReference type="ChEBI" id="CHEBI:61978"/>
        <dbReference type="ChEBI" id="CHEBI:456216"/>
        <dbReference type="EC" id="2.7.10.1"/>
    </reaction>
</comment>
<evidence type="ECO:0000259" key="21">
    <source>
        <dbReference type="PROSITE" id="PS50011"/>
    </source>
</evidence>
<dbReference type="PANTHER" id="PTHR24416:SF338">
    <property type="entry name" value="INSULIN RECEPTOR-RELATED PROTEIN"/>
    <property type="match status" value="1"/>
</dbReference>
<feature type="transmembrane region" description="Helical" evidence="20">
    <location>
        <begin position="938"/>
        <end position="962"/>
    </location>
</feature>
<evidence type="ECO:0000256" key="13">
    <source>
        <dbReference type="ARBA" id="ARBA00023157"/>
    </source>
</evidence>
<dbReference type="Pfam" id="PF00757">
    <property type="entry name" value="Furin-like"/>
    <property type="match status" value="1"/>
</dbReference>
<dbReference type="PROSITE" id="PS00109">
    <property type="entry name" value="PROTEIN_KINASE_TYR"/>
    <property type="match status" value="1"/>
</dbReference>
<dbReference type="SUPFAM" id="SSF52058">
    <property type="entry name" value="L domain-like"/>
    <property type="match status" value="2"/>
</dbReference>
<dbReference type="PROSITE" id="PS00107">
    <property type="entry name" value="PROTEIN_KINASE_ATP"/>
    <property type="match status" value="1"/>
</dbReference>
<evidence type="ECO:0000256" key="10">
    <source>
        <dbReference type="ARBA" id="ARBA00022989"/>
    </source>
</evidence>
<dbReference type="PROSITE" id="PS00239">
    <property type="entry name" value="RECEPTOR_TYR_KIN_II"/>
    <property type="match status" value="1"/>
</dbReference>
<proteinExistence type="inferred from homology"/>
<feature type="domain" description="Fibronectin type-III" evidence="22">
    <location>
        <begin position="836"/>
        <end position="930"/>
    </location>
</feature>
<dbReference type="CDD" id="cd05032">
    <property type="entry name" value="PTKc_InsR_like"/>
    <property type="match status" value="1"/>
</dbReference>
<keyword evidence="10 20" id="KW-1133">Transmembrane helix</keyword>
<dbReference type="GO" id="GO:0043560">
    <property type="term" value="F:insulin receptor substrate binding"/>
    <property type="evidence" value="ECO:0007669"/>
    <property type="project" value="TreeGrafter"/>
</dbReference>
<dbReference type="CDD" id="cd00064">
    <property type="entry name" value="FU"/>
    <property type="match status" value="1"/>
</dbReference>
<dbReference type="Proteomes" id="UP000437017">
    <property type="component" value="Unassembled WGS sequence"/>
</dbReference>
<keyword evidence="14 18" id="KW-0675">Receptor</keyword>
<evidence type="ECO:0000256" key="4">
    <source>
        <dbReference type="ARBA" id="ARBA00022692"/>
    </source>
</evidence>
<feature type="domain" description="Protein kinase" evidence="21">
    <location>
        <begin position="997"/>
        <end position="1272"/>
    </location>
</feature>
<keyword evidence="2 18" id="KW-0597">Phosphoprotein</keyword>